<evidence type="ECO:0000259" key="7">
    <source>
        <dbReference type="PROSITE" id="PS50110"/>
    </source>
</evidence>
<dbReference type="InterPro" id="IPR027417">
    <property type="entry name" value="P-loop_NTPase"/>
</dbReference>
<keyword evidence="2" id="KW-0067">ATP-binding</keyword>
<dbReference type="Pfam" id="PF14532">
    <property type="entry name" value="Sigma54_activ_2"/>
    <property type="match status" value="1"/>
</dbReference>
<dbReference type="SMART" id="SM00448">
    <property type="entry name" value="REC"/>
    <property type="match status" value="1"/>
</dbReference>
<dbReference type="InterPro" id="IPR001789">
    <property type="entry name" value="Sig_transdc_resp-reg_receiver"/>
</dbReference>
<feature type="domain" description="Response regulatory" evidence="7">
    <location>
        <begin position="2"/>
        <end position="121"/>
    </location>
</feature>
<dbReference type="Pfam" id="PF25601">
    <property type="entry name" value="AAA_lid_14"/>
    <property type="match status" value="1"/>
</dbReference>
<protein>
    <submittedName>
        <fullName evidence="8">Response regulator</fullName>
    </submittedName>
</protein>
<keyword evidence="4" id="KW-0804">Transcription</keyword>
<dbReference type="RefSeq" id="WP_315651673.1">
    <property type="nucleotide sequence ID" value="NZ_JAVXZY010000006.1"/>
</dbReference>
<dbReference type="SUPFAM" id="SSF52172">
    <property type="entry name" value="CheY-like"/>
    <property type="match status" value="1"/>
</dbReference>
<keyword evidence="1" id="KW-0547">Nucleotide-binding</keyword>
<dbReference type="PANTHER" id="PTHR32071">
    <property type="entry name" value="TRANSCRIPTIONAL REGULATORY PROTEIN"/>
    <property type="match status" value="1"/>
</dbReference>
<dbReference type="InterPro" id="IPR058031">
    <property type="entry name" value="AAA_lid_NorR"/>
</dbReference>
<dbReference type="InterPro" id="IPR002197">
    <property type="entry name" value="HTH_Fis"/>
</dbReference>
<dbReference type="PROSITE" id="PS50110">
    <property type="entry name" value="RESPONSE_REGULATORY"/>
    <property type="match status" value="1"/>
</dbReference>
<accession>A0ABU3PDZ6</accession>
<dbReference type="SUPFAM" id="SSF52540">
    <property type="entry name" value="P-loop containing nucleoside triphosphate hydrolases"/>
    <property type="match status" value="1"/>
</dbReference>
<organism evidence="8 9">
    <name type="scientific">Roseateles aquae</name>
    <dbReference type="NCBI Taxonomy" id="3077235"/>
    <lineage>
        <taxon>Bacteria</taxon>
        <taxon>Pseudomonadati</taxon>
        <taxon>Pseudomonadota</taxon>
        <taxon>Betaproteobacteria</taxon>
        <taxon>Burkholderiales</taxon>
        <taxon>Sphaerotilaceae</taxon>
        <taxon>Roseateles</taxon>
    </lineage>
</organism>
<dbReference type="PROSITE" id="PS50045">
    <property type="entry name" value="SIGMA54_INTERACT_4"/>
    <property type="match status" value="1"/>
</dbReference>
<evidence type="ECO:0000256" key="3">
    <source>
        <dbReference type="ARBA" id="ARBA00023015"/>
    </source>
</evidence>
<proteinExistence type="predicted"/>
<keyword evidence="9" id="KW-1185">Reference proteome</keyword>
<dbReference type="EMBL" id="JAVXZY010000006">
    <property type="protein sequence ID" value="MDT9000791.1"/>
    <property type="molecule type" value="Genomic_DNA"/>
</dbReference>
<dbReference type="Gene3D" id="1.10.8.60">
    <property type="match status" value="1"/>
</dbReference>
<evidence type="ECO:0000256" key="2">
    <source>
        <dbReference type="ARBA" id="ARBA00022840"/>
    </source>
</evidence>
<evidence type="ECO:0000259" key="6">
    <source>
        <dbReference type="PROSITE" id="PS50045"/>
    </source>
</evidence>
<sequence length="412" mass="44084">MTILVLDDDADIGIAARLLLQRRCGPVLTLQQPAQLLAALRSQAVDLLLLDMNFLPGRSDGAQGLALLQQVLALPEAPRVIVMTAYAEVELAVQALKLGAFDFITKPWDNARLLATVQTALAGRVADDDGDVKRPAEESAVMRELRRLLATVAPTEAPVLLLGAAGSGRSTLAQALHQASAHTSEALTVLSPAAIEAPEQTLAALRGGSVLLDEAFALPLAAQQRWLAALIAREALPEAPRLISSSQLAEAQLFDVQRVLPAWLYRLNTVVLRLPGLRQRREDIPRLAAQFLAQAAARLNKPPRPCSPQALQQLQAQDWPGQLHQLRQACERAVLLAGGPRYEIADFGLADGAGETGVAALELGGETLSLQARERAAVAQAMNDAQGNISQAARLLGLSRAALYRRLEKHGF</sequence>
<dbReference type="Pfam" id="PF00072">
    <property type="entry name" value="Response_reg"/>
    <property type="match status" value="1"/>
</dbReference>
<dbReference type="Gene3D" id="3.40.50.300">
    <property type="entry name" value="P-loop containing nucleotide triphosphate hydrolases"/>
    <property type="match status" value="1"/>
</dbReference>
<dbReference type="Gene3D" id="3.40.50.2300">
    <property type="match status" value="1"/>
</dbReference>
<dbReference type="PRINTS" id="PR01590">
    <property type="entry name" value="HTHFIS"/>
</dbReference>
<feature type="domain" description="Sigma-54 factor interaction" evidence="6">
    <location>
        <begin position="135"/>
        <end position="335"/>
    </location>
</feature>
<evidence type="ECO:0000256" key="5">
    <source>
        <dbReference type="PROSITE-ProRule" id="PRU00169"/>
    </source>
</evidence>
<evidence type="ECO:0000256" key="1">
    <source>
        <dbReference type="ARBA" id="ARBA00022741"/>
    </source>
</evidence>
<evidence type="ECO:0000313" key="8">
    <source>
        <dbReference type="EMBL" id="MDT9000791.1"/>
    </source>
</evidence>
<reference evidence="8" key="1">
    <citation type="submission" date="2023-09" db="EMBL/GenBank/DDBJ databases">
        <title>Paucibacter sp. APW11 Genome sequencing and assembly.</title>
        <authorList>
            <person name="Kim I."/>
        </authorList>
    </citation>
    <scope>NUCLEOTIDE SEQUENCE</scope>
    <source>
        <strain evidence="8">APW11</strain>
    </source>
</reference>
<gene>
    <name evidence="8" type="ORF">RQP53_16055</name>
</gene>
<name>A0ABU3PDZ6_9BURK</name>
<dbReference type="Proteomes" id="UP001246372">
    <property type="component" value="Unassembled WGS sequence"/>
</dbReference>
<dbReference type="Gene3D" id="1.10.10.60">
    <property type="entry name" value="Homeodomain-like"/>
    <property type="match status" value="1"/>
</dbReference>
<keyword evidence="5" id="KW-0597">Phosphoprotein</keyword>
<evidence type="ECO:0000313" key="9">
    <source>
        <dbReference type="Proteomes" id="UP001246372"/>
    </source>
</evidence>
<comment type="caution">
    <text evidence="8">The sequence shown here is derived from an EMBL/GenBank/DDBJ whole genome shotgun (WGS) entry which is preliminary data.</text>
</comment>
<dbReference type="InterPro" id="IPR009057">
    <property type="entry name" value="Homeodomain-like_sf"/>
</dbReference>
<dbReference type="InterPro" id="IPR002078">
    <property type="entry name" value="Sigma_54_int"/>
</dbReference>
<dbReference type="InterPro" id="IPR011006">
    <property type="entry name" value="CheY-like_superfamily"/>
</dbReference>
<keyword evidence="3" id="KW-0805">Transcription regulation</keyword>
<dbReference type="SUPFAM" id="SSF46689">
    <property type="entry name" value="Homeodomain-like"/>
    <property type="match status" value="1"/>
</dbReference>
<dbReference type="Pfam" id="PF02954">
    <property type="entry name" value="HTH_8"/>
    <property type="match status" value="1"/>
</dbReference>
<feature type="modified residue" description="4-aspartylphosphate" evidence="5">
    <location>
        <position position="51"/>
    </location>
</feature>
<evidence type="ECO:0000256" key="4">
    <source>
        <dbReference type="ARBA" id="ARBA00023163"/>
    </source>
</evidence>